<dbReference type="InterPro" id="IPR003439">
    <property type="entry name" value="ABC_transporter-like_ATP-bd"/>
</dbReference>
<dbReference type="SUPFAM" id="SSF52540">
    <property type="entry name" value="P-loop containing nucleoside triphosphate hydrolases"/>
    <property type="match status" value="1"/>
</dbReference>
<dbReference type="OrthoDB" id="6500128at2759"/>
<feature type="non-terminal residue" evidence="12">
    <location>
        <position position="1"/>
    </location>
</feature>
<keyword evidence="5" id="KW-0547">Nucleotide-binding</keyword>
<organism evidence="12">
    <name type="scientific">Medioppia subpectinata</name>
    <dbReference type="NCBI Taxonomy" id="1979941"/>
    <lineage>
        <taxon>Eukaryota</taxon>
        <taxon>Metazoa</taxon>
        <taxon>Ecdysozoa</taxon>
        <taxon>Arthropoda</taxon>
        <taxon>Chelicerata</taxon>
        <taxon>Arachnida</taxon>
        <taxon>Acari</taxon>
        <taxon>Acariformes</taxon>
        <taxon>Sarcoptiformes</taxon>
        <taxon>Oribatida</taxon>
        <taxon>Brachypylina</taxon>
        <taxon>Oppioidea</taxon>
        <taxon>Oppiidae</taxon>
        <taxon>Medioppia</taxon>
    </lineage>
</organism>
<evidence type="ECO:0000259" key="10">
    <source>
        <dbReference type="PROSITE" id="PS50893"/>
    </source>
</evidence>
<dbReference type="AlphaFoldDB" id="A0A7R9KMD1"/>
<feature type="transmembrane region" description="Helical" evidence="9">
    <location>
        <begin position="659"/>
        <end position="686"/>
    </location>
</feature>
<dbReference type="Gene3D" id="1.20.1560.10">
    <property type="entry name" value="ABC transporter type 1, transmembrane domain"/>
    <property type="match status" value="1"/>
</dbReference>
<comment type="subcellular location">
    <subcellularLocation>
        <location evidence="1">Membrane</location>
        <topology evidence="1">Multi-pass membrane protein</topology>
    </subcellularLocation>
</comment>
<dbReference type="GO" id="GO:0090374">
    <property type="term" value="P:oligopeptide export from mitochondrion"/>
    <property type="evidence" value="ECO:0007669"/>
    <property type="project" value="TreeGrafter"/>
</dbReference>
<dbReference type="SUPFAM" id="SSF90123">
    <property type="entry name" value="ABC transporter transmembrane region"/>
    <property type="match status" value="2"/>
</dbReference>
<dbReference type="FunFam" id="3.40.50.300:FF:000205">
    <property type="entry name" value="ABC transporter B family member 4"/>
    <property type="match status" value="1"/>
</dbReference>
<dbReference type="PANTHER" id="PTHR43394">
    <property type="entry name" value="ATP-DEPENDENT PERMEASE MDL1, MITOCHONDRIAL"/>
    <property type="match status" value="1"/>
</dbReference>
<protein>
    <submittedName>
        <fullName evidence="12">Uncharacterized protein</fullName>
    </submittedName>
</protein>
<reference evidence="12" key="1">
    <citation type="submission" date="2020-11" db="EMBL/GenBank/DDBJ databases">
        <authorList>
            <person name="Tran Van P."/>
        </authorList>
    </citation>
    <scope>NUCLEOTIDE SEQUENCE</scope>
</reference>
<dbReference type="CDD" id="cd03249">
    <property type="entry name" value="ABC_MTABC3_MDL1_MDL2"/>
    <property type="match status" value="1"/>
</dbReference>
<dbReference type="InterPro" id="IPR039421">
    <property type="entry name" value="Type_1_exporter"/>
</dbReference>
<dbReference type="InterPro" id="IPR011527">
    <property type="entry name" value="ABC1_TM_dom"/>
</dbReference>
<feature type="transmembrane region" description="Helical" evidence="9">
    <location>
        <begin position="28"/>
        <end position="47"/>
    </location>
</feature>
<feature type="transmembrane region" description="Helical" evidence="9">
    <location>
        <begin position="83"/>
        <end position="106"/>
    </location>
</feature>
<dbReference type="CDD" id="cd18577">
    <property type="entry name" value="ABC_6TM_Pgp_ABCB1_D1_like"/>
    <property type="match status" value="1"/>
</dbReference>
<dbReference type="PROSITE" id="PS00211">
    <property type="entry name" value="ABC_TRANSPORTER_1"/>
    <property type="match status" value="1"/>
</dbReference>
<keyword evidence="4 9" id="KW-0812">Transmembrane</keyword>
<feature type="transmembrane region" description="Helical" evidence="9">
    <location>
        <begin position="160"/>
        <end position="180"/>
    </location>
</feature>
<dbReference type="InterPro" id="IPR036640">
    <property type="entry name" value="ABC1_TM_sf"/>
</dbReference>
<feature type="domain" description="ABC transmembrane type-1" evidence="11">
    <location>
        <begin position="31"/>
        <end position="327"/>
    </location>
</feature>
<feature type="transmembrane region" description="Helical" evidence="9">
    <location>
        <begin position="270"/>
        <end position="292"/>
    </location>
</feature>
<name>A0A7R9KMD1_9ACAR</name>
<dbReference type="GO" id="GO:0005743">
    <property type="term" value="C:mitochondrial inner membrane"/>
    <property type="evidence" value="ECO:0007669"/>
    <property type="project" value="TreeGrafter"/>
</dbReference>
<evidence type="ECO:0000256" key="1">
    <source>
        <dbReference type="ARBA" id="ARBA00004141"/>
    </source>
</evidence>
<feature type="transmembrane region" description="Helical" evidence="9">
    <location>
        <begin position="706"/>
        <end position="727"/>
    </location>
</feature>
<dbReference type="InterPro" id="IPR003593">
    <property type="entry name" value="AAA+_ATPase"/>
</dbReference>
<evidence type="ECO:0000256" key="8">
    <source>
        <dbReference type="ARBA" id="ARBA00023136"/>
    </source>
</evidence>
<gene>
    <name evidence="12" type="ORF">OSB1V03_LOCUS6183</name>
</gene>
<evidence type="ECO:0000256" key="6">
    <source>
        <dbReference type="ARBA" id="ARBA00022840"/>
    </source>
</evidence>
<keyword evidence="7 9" id="KW-1133">Transmembrane helix</keyword>
<dbReference type="EMBL" id="OC857869">
    <property type="protein sequence ID" value="CAD7625750.1"/>
    <property type="molecule type" value="Genomic_DNA"/>
</dbReference>
<evidence type="ECO:0000256" key="5">
    <source>
        <dbReference type="ARBA" id="ARBA00022741"/>
    </source>
</evidence>
<dbReference type="PROSITE" id="PS50893">
    <property type="entry name" value="ABC_TRANSPORTER_2"/>
    <property type="match status" value="1"/>
</dbReference>
<accession>A0A7R9KMD1</accession>
<dbReference type="PROSITE" id="PS50929">
    <property type="entry name" value="ABC_TM1F"/>
    <property type="match status" value="1"/>
</dbReference>
<dbReference type="GO" id="GO:0005524">
    <property type="term" value="F:ATP binding"/>
    <property type="evidence" value="ECO:0007669"/>
    <property type="project" value="UniProtKB-KW"/>
</dbReference>
<evidence type="ECO:0000256" key="9">
    <source>
        <dbReference type="SAM" id="Phobius"/>
    </source>
</evidence>
<dbReference type="Pfam" id="PF00664">
    <property type="entry name" value="ABC_membrane"/>
    <property type="match status" value="1"/>
</dbReference>
<dbReference type="EMBL" id="CAJPIZ010003294">
    <property type="protein sequence ID" value="CAG2106180.1"/>
    <property type="molecule type" value="Genomic_DNA"/>
</dbReference>
<feature type="transmembrane region" description="Helical" evidence="9">
    <location>
        <begin position="298"/>
        <end position="320"/>
    </location>
</feature>
<dbReference type="Gene3D" id="3.40.50.300">
    <property type="entry name" value="P-loop containing nucleotide triphosphate hydrolases"/>
    <property type="match status" value="1"/>
</dbReference>
<evidence type="ECO:0000256" key="7">
    <source>
        <dbReference type="ARBA" id="ARBA00022989"/>
    </source>
</evidence>
<evidence type="ECO:0000313" key="13">
    <source>
        <dbReference type="Proteomes" id="UP000759131"/>
    </source>
</evidence>
<evidence type="ECO:0000256" key="4">
    <source>
        <dbReference type="ARBA" id="ARBA00022692"/>
    </source>
</evidence>
<comment type="similarity">
    <text evidence="2">Belongs to the ABC transporter superfamily. ABCB family. Multidrug resistance exporter (TC 3.A.1.201) subfamily.</text>
</comment>
<evidence type="ECO:0000313" key="12">
    <source>
        <dbReference type="EMBL" id="CAD7625750.1"/>
    </source>
</evidence>
<dbReference type="SMART" id="SM00382">
    <property type="entry name" value="AAA"/>
    <property type="match status" value="1"/>
</dbReference>
<feature type="domain" description="ABC transporter" evidence="10">
    <location>
        <begin position="363"/>
        <end position="601"/>
    </location>
</feature>
<dbReference type="PANTHER" id="PTHR43394:SF27">
    <property type="entry name" value="ATP-DEPENDENT TRANSLOCASE ABCB1-LIKE"/>
    <property type="match status" value="1"/>
</dbReference>
<feature type="transmembrane region" description="Helical" evidence="9">
    <location>
        <begin position="186"/>
        <end position="203"/>
    </location>
</feature>
<evidence type="ECO:0000256" key="3">
    <source>
        <dbReference type="ARBA" id="ARBA00022448"/>
    </source>
</evidence>
<dbReference type="GO" id="GO:0015421">
    <property type="term" value="F:ABC-type oligopeptide transporter activity"/>
    <property type="evidence" value="ECO:0007669"/>
    <property type="project" value="TreeGrafter"/>
</dbReference>
<dbReference type="Proteomes" id="UP000759131">
    <property type="component" value="Unassembled WGS sequence"/>
</dbReference>
<keyword evidence="3" id="KW-0813">Transport</keyword>
<evidence type="ECO:0000259" key="11">
    <source>
        <dbReference type="PROSITE" id="PS50929"/>
    </source>
</evidence>
<keyword evidence="6" id="KW-0067">ATP-binding</keyword>
<sequence>MKSDKTPKARKSLSIRQLFAFADTFDRIFVVLGAIIATITGFSWNLLTVAFGDVVDVFVAFERNARNNASEVETAEFLRDVYFFSYSLLALWILNFVANFLICLLFSRAANNQIRRIKNRYFESLLRQEVAWHDQNANTAFASTVTTDLKRIEDGMNEKFGLAVYNASTALIAIATAFIYGWKLTLIIISLLPFLAFGTSVMNKVQATFARKEVEAYAAAGAVAEEAIGGIRTVVAFGAQQHESERYERHLLPAMRSGIRRNLMTGLGNGLMFACLYAGLALGIWFGVQMILESRDYTIGTIVIVFWCVSGAGFSIGGAAPHFEAIAVARATAAKVFATIERRPLIDVTSEGGVKPEPIRAEIEFKNVDFWYPSRPEVKVLNGFSLTIAEGESVALVGASGSGKSTVLQLLQRFYDANGGVVSVGGRDVREWNVQYLRQQMGAVGQEPALFDTTIRENVALGSHSKLVDDKDVERAMQEANAAEFVAKLPQQWDTRVGDRGAQLSGGQKQRIAIARALINAPKVLLLDEATSALDTRSEAVVQTALEKASKGRTSVVVAHRLSTVVNCDRIVVMETGRVVETGTHAQLLERKGVYHALVRQQSAAAEPEVTDADESEEVESGDQVADEAEVLVGVDLEEEVLKKFSQKRLFALFAADKFYIFAGLALSLLYGLIVPIYAFIFGAFVEVFAQSETSAEIWARSHVFAYYYVAIAVAVGAISVSQMTILGV</sequence>
<dbReference type="InterPro" id="IPR017871">
    <property type="entry name" value="ABC_transporter-like_CS"/>
</dbReference>
<dbReference type="Pfam" id="PF00005">
    <property type="entry name" value="ABC_tran"/>
    <property type="match status" value="1"/>
</dbReference>
<proteinExistence type="inferred from homology"/>
<dbReference type="GO" id="GO:0016887">
    <property type="term" value="F:ATP hydrolysis activity"/>
    <property type="evidence" value="ECO:0007669"/>
    <property type="project" value="InterPro"/>
</dbReference>
<evidence type="ECO:0000256" key="2">
    <source>
        <dbReference type="ARBA" id="ARBA00007577"/>
    </source>
</evidence>
<keyword evidence="13" id="KW-1185">Reference proteome</keyword>
<keyword evidence="8 9" id="KW-0472">Membrane</keyword>
<dbReference type="InterPro" id="IPR027417">
    <property type="entry name" value="P-loop_NTPase"/>
</dbReference>